<dbReference type="Proteomes" id="UP000251889">
    <property type="component" value="Unassembled WGS sequence"/>
</dbReference>
<sequence length="302" mass="34851">MMRLTKIKGLFLLPFLLVFSESFCQEIKVTGGFFEDSIKVGEPARFYLAARYPSKINILFPDSTFDFASLEFRSKEYFDTETKNDISYDSVVYHLASFSIDPIQTLSLPIFQINPNDCTLHVSNIDSIKLTLTTPNVDTVSIARLDLKHQATYQPTDKLFNYPLLIFVVGITLVLVALGWFFFGKPVRKHFKIKRMMKAHQAFLVGFDSNISGLQKQYSPLSTEATLVYWKRYLEQLERLPYTKLTSREIQRIQKDDQLGKTLHGIDEAIYGHNTQTTVLFESLKTFAQNRFNKKLEEVKHG</sequence>
<organism evidence="2 3">
    <name type="scientific">Pseudochryseolinea flava</name>
    <dbReference type="NCBI Taxonomy" id="2059302"/>
    <lineage>
        <taxon>Bacteria</taxon>
        <taxon>Pseudomonadati</taxon>
        <taxon>Bacteroidota</taxon>
        <taxon>Cytophagia</taxon>
        <taxon>Cytophagales</taxon>
        <taxon>Fulvivirgaceae</taxon>
        <taxon>Pseudochryseolinea</taxon>
    </lineage>
</organism>
<keyword evidence="1" id="KW-0812">Transmembrane</keyword>
<dbReference type="EMBL" id="QMFY01000015">
    <property type="protein sequence ID" value="RAV98780.1"/>
    <property type="molecule type" value="Genomic_DNA"/>
</dbReference>
<protein>
    <submittedName>
        <fullName evidence="2">Uncharacterized protein</fullName>
    </submittedName>
</protein>
<keyword evidence="3" id="KW-1185">Reference proteome</keyword>
<dbReference type="AlphaFoldDB" id="A0A364XWX8"/>
<proteinExistence type="predicted"/>
<feature type="transmembrane region" description="Helical" evidence="1">
    <location>
        <begin position="162"/>
        <end position="183"/>
    </location>
</feature>
<evidence type="ECO:0000256" key="1">
    <source>
        <dbReference type="SAM" id="Phobius"/>
    </source>
</evidence>
<dbReference type="RefSeq" id="WP_112749177.1">
    <property type="nucleotide sequence ID" value="NZ_QMFY01000015.1"/>
</dbReference>
<comment type="caution">
    <text evidence="2">The sequence shown here is derived from an EMBL/GenBank/DDBJ whole genome shotgun (WGS) entry which is preliminary data.</text>
</comment>
<evidence type="ECO:0000313" key="3">
    <source>
        <dbReference type="Proteomes" id="UP000251889"/>
    </source>
</evidence>
<dbReference type="OrthoDB" id="848790at2"/>
<keyword evidence="1" id="KW-1133">Transmembrane helix</keyword>
<name>A0A364XWX8_9BACT</name>
<reference evidence="2 3" key="1">
    <citation type="submission" date="2018-06" db="EMBL/GenBank/DDBJ databases">
        <title>Chryseolinea flavus sp. nov., a member of the phylum Bacteroidetes isolated from soil.</title>
        <authorList>
            <person name="Li Y."/>
            <person name="Wang J."/>
        </authorList>
    </citation>
    <scope>NUCLEOTIDE SEQUENCE [LARGE SCALE GENOMIC DNA]</scope>
    <source>
        <strain evidence="2 3">SDU1-6</strain>
    </source>
</reference>
<accession>A0A364XWX8</accession>
<gene>
    <name evidence="2" type="ORF">DQQ10_22445</name>
</gene>
<evidence type="ECO:0000313" key="2">
    <source>
        <dbReference type="EMBL" id="RAV98780.1"/>
    </source>
</evidence>
<keyword evidence="1" id="KW-0472">Membrane</keyword>